<reference evidence="1 2" key="1">
    <citation type="submission" date="2023-07" db="EMBL/GenBank/DDBJ databases">
        <title>Sequencing the genomes of 1000 actinobacteria strains.</title>
        <authorList>
            <person name="Klenk H.-P."/>
        </authorList>
    </citation>
    <scope>NUCLEOTIDE SEQUENCE [LARGE SCALE GENOMIC DNA]</scope>
    <source>
        <strain evidence="1 2">DSM 46740</strain>
    </source>
</reference>
<evidence type="ECO:0000313" key="2">
    <source>
        <dbReference type="Proteomes" id="UP001225356"/>
    </source>
</evidence>
<proteinExistence type="predicted"/>
<protein>
    <submittedName>
        <fullName evidence="1">Uncharacterized protein</fullName>
    </submittedName>
</protein>
<name>A0ABT9QT15_9ACTN</name>
<organism evidence="1 2">
    <name type="scientific">Streptosporangium lutulentum</name>
    <dbReference type="NCBI Taxonomy" id="1461250"/>
    <lineage>
        <taxon>Bacteria</taxon>
        <taxon>Bacillati</taxon>
        <taxon>Actinomycetota</taxon>
        <taxon>Actinomycetes</taxon>
        <taxon>Streptosporangiales</taxon>
        <taxon>Streptosporangiaceae</taxon>
        <taxon>Streptosporangium</taxon>
    </lineage>
</organism>
<sequence>MNWNTLTPFVLAGFGFLTLVLTQLREVLAKLPELIRMFRTVRRAIDEKRSTAGEYLIVLVSPCSRRIVASDVP</sequence>
<evidence type="ECO:0000313" key="1">
    <source>
        <dbReference type="EMBL" id="MDP9849546.1"/>
    </source>
</evidence>
<dbReference type="RefSeq" id="WP_307567459.1">
    <property type="nucleotide sequence ID" value="NZ_JAUSQU010000001.1"/>
</dbReference>
<dbReference type="EMBL" id="JAUSQU010000001">
    <property type="protein sequence ID" value="MDP9849546.1"/>
    <property type="molecule type" value="Genomic_DNA"/>
</dbReference>
<keyword evidence="2" id="KW-1185">Reference proteome</keyword>
<gene>
    <name evidence="1" type="ORF">J2853_008757</name>
</gene>
<dbReference type="Proteomes" id="UP001225356">
    <property type="component" value="Unassembled WGS sequence"/>
</dbReference>
<comment type="caution">
    <text evidence="1">The sequence shown here is derived from an EMBL/GenBank/DDBJ whole genome shotgun (WGS) entry which is preliminary data.</text>
</comment>
<accession>A0ABT9QT15</accession>